<evidence type="ECO:0000256" key="1">
    <source>
        <dbReference type="SAM" id="MobiDB-lite"/>
    </source>
</evidence>
<name>A0AA88NK41_CHASR</name>
<sequence length="66" mass="7510">MSSIRQEEQHEFNKQGTREEWLKIDNSEESRGAEGAGPPPPDWPACGNLLVEPDWHNSPQRAAELR</sequence>
<evidence type="ECO:0000313" key="2">
    <source>
        <dbReference type="EMBL" id="KAK2857086.1"/>
    </source>
</evidence>
<evidence type="ECO:0000313" key="3">
    <source>
        <dbReference type="Proteomes" id="UP001187415"/>
    </source>
</evidence>
<dbReference type="EMBL" id="JAUPFM010000003">
    <property type="protein sequence ID" value="KAK2857086.1"/>
    <property type="molecule type" value="Genomic_DNA"/>
</dbReference>
<feature type="compositionally biased region" description="Basic and acidic residues" evidence="1">
    <location>
        <begin position="1"/>
        <end position="32"/>
    </location>
</feature>
<dbReference type="Proteomes" id="UP001187415">
    <property type="component" value="Unassembled WGS sequence"/>
</dbReference>
<dbReference type="AlphaFoldDB" id="A0AA88NK41"/>
<accession>A0AA88NK41</accession>
<comment type="caution">
    <text evidence="2">The sequence shown here is derived from an EMBL/GenBank/DDBJ whole genome shotgun (WGS) entry which is preliminary data.</text>
</comment>
<proteinExistence type="predicted"/>
<feature type="region of interest" description="Disordered" evidence="1">
    <location>
        <begin position="1"/>
        <end position="66"/>
    </location>
</feature>
<reference evidence="2" key="1">
    <citation type="submission" date="2023-07" db="EMBL/GenBank/DDBJ databases">
        <title>Chromosome-level Genome Assembly of Striped Snakehead (Channa striata).</title>
        <authorList>
            <person name="Liu H."/>
        </authorList>
    </citation>
    <scope>NUCLEOTIDE SEQUENCE</scope>
    <source>
        <strain evidence="2">Gz</strain>
        <tissue evidence="2">Muscle</tissue>
    </source>
</reference>
<protein>
    <submittedName>
        <fullName evidence="2">Uncharacterized protein</fullName>
    </submittedName>
</protein>
<gene>
    <name evidence="2" type="ORF">Q5P01_005821</name>
</gene>
<organism evidence="2 3">
    <name type="scientific">Channa striata</name>
    <name type="common">Snakehead murrel</name>
    <name type="synonym">Ophicephalus striatus</name>
    <dbReference type="NCBI Taxonomy" id="64152"/>
    <lineage>
        <taxon>Eukaryota</taxon>
        <taxon>Metazoa</taxon>
        <taxon>Chordata</taxon>
        <taxon>Craniata</taxon>
        <taxon>Vertebrata</taxon>
        <taxon>Euteleostomi</taxon>
        <taxon>Actinopterygii</taxon>
        <taxon>Neopterygii</taxon>
        <taxon>Teleostei</taxon>
        <taxon>Neoteleostei</taxon>
        <taxon>Acanthomorphata</taxon>
        <taxon>Anabantaria</taxon>
        <taxon>Anabantiformes</taxon>
        <taxon>Channoidei</taxon>
        <taxon>Channidae</taxon>
        <taxon>Channa</taxon>
    </lineage>
</organism>
<keyword evidence="3" id="KW-1185">Reference proteome</keyword>